<dbReference type="RefSeq" id="YP_009550626.1">
    <property type="nucleotide sequence ID" value="NC_040296.1"/>
</dbReference>
<dbReference type="PROSITE" id="PS00870">
    <property type="entry name" value="CLPAB_1"/>
    <property type="match status" value="1"/>
</dbReference>
<keyword evidence="7" id="KW-0378">Hydrolase</keyword>
<keyword evidence="3" id="KW-0067">ATP-binding</keyword>
<dbReference type="Gene3D" id="1.10.8.60">
    <property type="match status" value="1"/>
</dbReference>
<dbReference type="FunFam" id="3.40.50.300:FF:000010">
    <property type="entry name" value="Chaperone clpB 1, putative"/>
    <property type="match status" value="1"/>
</dbReference>
<keyword evidence="1" id="KW-0677">Repeat</keyword>
<dbReference type="InterPro" id="IPR003593">
    <property type="entry name" value="AAA+_ATPase"/>
</dbReference>
<sequence>MINIGQKYWCLEEDDLYELNTFTHDLTQDAELGKLEPMIGREKELQRLIRVLCRRTKNNPVIVGEPGVGKTALVEGLAMAIVNHEVPPKLEGAKIITVDLGALIAGTRYRGEFEERLQMLIDHVKESPELILFIDEIHTLIGAGSAEGTMDAANMLKPALSRGHFRCIGATTIDEYRKYIERDPALERRFQPIRVNPPSLEETVDILLRIRQKYEDYHKVLVSNEAVVRIVEMADRYIPERFFPDKAIDILDEACTLASMAPKISAYEREVLAYYFDQLEEIRREKEDAIRINDFYEAARAYEREEELYVRIVQLREYLYERAEQRYQKPDTTSKADGDARSSSLE</sequence>
<dbReference type="EMBL" id="MK281454">
    <property type="protein sequence ID" value="QAA11640.1"/>
    <property type="molecule type" value="Genomic_DNA"/>
</dbReference>
<dbReference type="GO" id="GO:0005524">
    <property type="term" value="F:ATP binding"/>
    <property type="evidence" value="ECO:0007669"/>
    <property type="project" value="UniProtKB-KW"/>
</dbReference>
<accession>A0A3R5QM69</accession>
<dbReference type="GO" id="GO:0034605">
    <property type="term" value="P:cellular response to heat"/>
    <property type="evidence" value="ECO:0007669"/>
    <property type="project" value="TreeGrafter"/>
</dbReference>
<evidence type="ECO:0000256" key="5">
    <source>
        <dbReference type="SAM" id="MobiDB-lite"/>
    </source>
</evidence>
<keyword evidence="4" id="KW-0143">Chaperone</keyword>
<dbReference type="Gene3D" id="3.40.50.300">
    <property type="entry name" value="P-loop containing nucleotide triphosphate hydrolases"/>
    <property type="match status" value="1"/>
</dbReference>
<dbReference type="Gene3D" id="4.10.860.10">
    <property type="entry name" value="UVR domain"/>
    <property type="match status" value="1"/>
</dbReference>
<dbReference type="GO" id="GO:0008233">
    <property type="term" value="F:peptidase activity"/>
    <property type="evidence" value="ECO:0007669"/>
    <property type="project" value="UniProtKB-KW"/>
</dbReference>
<dbReference type="GO" id="GO:0016887">
    <property type="term" value="F:ATP hydrolysis activity"/>
    <property type="evidence" value="ECO:0007669"/>
    <property type="project" value="InterPro"/>
</dbReference>
<name>A0A3R5QM69_9STRA</name>
<dbReference type="InterPro" id="IPR050130">
    <property type="entry name" value="ClpA_ClpB"/>
</dbReference>
<evidence type="ECO:0000256" key="3">
    <source>
        <dbReference type="ARBA" id="ARBA00022840"/>
    </source>
</evidence>
<dbReference type="InterPro" id="IPR041546">
    <property type="entry name" value="ClpA/ClpB_AAA_lid"/>
</dbReference>
<reference evidence="7" key="1">
    <citation type="journal article" date="2019" name="Genome Biol. Evol.">
        <title>Plastid Genomes and Proteins Illuminate the Evolution of Eustigmatophyte Algae and Their Bacterial Endosymbionts.</title>
        <authorList>
            <person name="Sevcikova T."/>
            <person name="Yurchenko T."/>
            <person name="Fawley K.P."/>
            <person name="Amaral R."/>
            <person name="Strnad H."/>
            <person name="Santos L.M."/>
            <person name="Fawley M.W."/>
            <person name="Elias M."/>
        </authorList>
    </citation>
    <scope>NUCLEOTIDE SEQUENCE</scope>
</reference>
<dbReference type="PANTHER" id="PTHR11638:SF18">
    <property type="entry name" value="HEAT SHOCK PROTEIN 104"/>
    <property type="match status" value="1"/>
</dbReference>
<organism evidence="7">
    <name type="scientific">Eustigmatophyceae sp. Chic 10/23 P-6w</name>
    <dbReference type="NCBI Taxonomy" id="1446905"/>
    <lineage>
        <taxon>Eukaryota</taxon>
        <taxon>Sar</taxon>
        <taxon>Stramenopiles</taxon>
        <taxon>Ochrophyta</taxon>
        <taxon>Eustigmatophyceae</taxon>
    </lineage>
</organism>
<keyword evidence="7" id="KW-0645">Protease</keyword>
<protein>
    <submittedName>
        <fullName evidence="7">ATP dependent Clp protease ATP binding subunit clpA-like protein subunit A</fullName>
    </submittedName>
</protein>
<dbReference type="InterPro" id="IPR003959">
    <property type="entry name" value="ATPase_AAA_core"/>
</dbReference>
<dbReference type="Pfam" id="PF00004">
    <property type="entry name" value="AAA"/>
    <property type="match status" value="1"/>
</dbReference>
<dbReference type="AlphaFoldDB" id="A0A3R5QM69"/>
<dbReference type="PANTHER" id="PTHR11638">
    <property type="entry name" value="ATP-DEPENDENT CLP PROTEASE"/>
    <property type="match status" value="1"/>
</dbReference>
<keyword evidence="7" id="KW-0934">Plastid</keyword>
<evidence type="ECO:0000256" key="1">
    <source>
        <dbReference type="ARBA" id="ARBA00022737"/>
    </source>
</evidence>
<dbReference type="GO" id="GO:0006508">
    <property type="term" value="P:proteolysis"/>
    <property type="evidence" value="ECO:0007669"/>
    <property type="project" value="UniProtKB-KW"/>
</dbReference>
<dbReference type="GeneID" id="38947652"/>
<gene>
    <name evidence="7" type="primary">clpC_A</name>
</gene>
<proteinExistence type="predicted"/>
<evidence type="ECO:0000256" key="4">
    <source>
        <dbReference type="ARBA" id="ARBA00023186"/>
    </source>
</evidence>
<dbReference type="CDD" id="cd00009">
    <property type="entry name" value="AAA"/>
    <property type="match status" value="1"/>
</dbReference>
<geneLocation type="plastid" evidence="7"/>
<dbReference type="SUPFAM" id="SSF52540">
    <property type="entry name" value="P-loop containing nucleoside triphosphate hydrolases"/>
    <property type="match status" value="1"/>
</dbReference>
<evidence type="ECO:0000259" key="6">
    <source>
        <dbReference type="SMART" id="SM00382"/>
    </source>
</evidence>
<dbReference type="Pfam" id="PF17871">
    <property type="entry name" value="AAA_lid_9"/>
    <property type="match status" value="1"/>
</dbReference>
<dbReference type="SMART" id="SM00382">
    <property type="entry name" value="AAA"/>
    <property type="match status" value="1"/>
</dbReference>
<feature type="compositionally biased region" description="Basic and acidic residues" evidence="5">
    <location>
        <begin position="327"/>
        <end position="340"/>
    </location>
</feature>
<dbReference type="InterPro" id="IPR027417">
    <property type="entry name" value="P-loop_NTPase"/>
</dbReference>
<keyword evidence="2" id="KW-0547">Nucleotide-binding</keyword>
<evidence type="ECO:0000313" key="7">
    <source>
        <dbReference type="EMBL" id="QAA11640.1"/>
    </source>
</evidence>
<feature type="domain" description="AAA+ ATPase" evidence="6">
    <location>
        <begin position="56"/>
        <end position="200"/>
    </location>
</feature>
<dbReference type="InterPro" id="IPR018368">
    <property type="entry name" value="ClpA/B_CS1"/>
</dbReference>
<evidence type="ECO:0000256" key="2">
    <source>
        <dbReference type="ARBA" id="ARBA00022741"/>
    </source>
</evidence>
<dbReference type="GO" id="GO:0005737">
    <property type="term" value="C:cytoplasm"/>
    <property type="evidence" value="ECO:0007669"/>
    <property type="project" value="TreeGrafter"/>
</dbReference>
<feature type="region of interest" description="Disordered" evidence="5">
    <location>
        <begin position="327"/>
        <end position="346"/>
    </location>
</feature>